<evidence type="ECO:0000256" key="4">
    <source>
        <dbReference type="ARBA" id="ARBA00022694"/>
    </source>
</evidence>
<dbReference type="Proteomes" id="UP000015961">
    <property type="component" value="Unassembled WGS sequence"/>
</dbReference>
<comment type="subcellular location">
    <subcellularLocation>
        <location evidence="1 8">Cytoplasm</location>
    </subcellularLocation>
</comment>
<keyword evidence="3 8" id="KW-0436">Ligase</keyword>
<dbReference type="HAMAP" id="MF_01161">
    <property type="entry name" value="tRNA_Ile_lys_synt"/>
    <property type="match status" value="1"/>
</dbReference>
<organism evidence="10 11">
    <name type="scientific">Enterococcus sulfureus ATCC 49903</name>
    <dbReference type="NCBI Taxonomy" id="1140003"/>
    <lineage>
        <taxon>Bacteria</taxon>
        <taxon>Bacillati</taxon>
        <taxon>Bacillota</taxon>
        <taxon>Bacilli</taxon>
        <taxon>Lactobacillales</taxon>
        <taxon>Enterococcaceae</taxon>
        <taxon>Enterococcus</taxon>
    </lineage>
</organism>
<evidence type="ECO:0000256" key="7">
    <source>
        <dbReference type="ARBA" id="ARBA00048539"/>
    </source>
</evidence>
<comment type="catalytic activity">
    <reaction evidence="7 8">
        <text>cytidine(34) in tRNA(Ile2) + L-lysine + ATP = lysidine(34) in tRNA(Ile2) + AMP + diphosphate + H(+)</text>
        <dbReference type="Rhea" id="RHEA:43744"/>
        <dbReference type="Rhea" id="RHEA-COMP:10625"/>
        <dbReference type="Rhea" id="RHEA-COMP:10670"/>
        <dbReference type="ChEBI" id="CHEBI:15378"/>
        <dbReference type="ChEBI" id="CHEBI:30616"/>
        <dbReference type="ChEBI" id="CHEBI:32551"/>
        <dbReference type="ChEBI" id="CHEBI:33019"/>
        <dbReference type="ChEBI" id="CHEBI:82748"/>
        <dbReference type="ChEBI" id="CHEBI:83665"/>
        <dbReference type="ChEBI" id="CHEBI:456215"/>
        <dbReference type="EC" id="6.3.4.19"/>
    </reaction>
</comment>
<evidence type="ECO:0000256" key="1">
    <source>
        <dbReference type="ARBA" id="ARBA00004496"/>
    </source>
</evidence>
<dbReference type="GO" id="GO:0006400">
    <property type="term" value="P:tRNA modification"/>
    <property type="evidence" value="ECO:0007669"/>
    <property type="project" value="UniProtKB-UniRule"/>
</dbReference>
<protein>
    <recommendedName>
        <fullName evidence="8">tRNA(Ile)-lysidine synthase</fullName>
        <ecNumber evidence="8">6.3.4.19</ecNumber>
    </recommendedName>
    <alternativeName>
        <fullName evidence="8">tRNA(Ile)-2-lysyl-cytidine synthase</fullName>
    </alternativeName>
    <alternativeName>
        <fullName evidence="8">tRNA(Ile)-lysidine synthetase</fullName>
    </alternativeName>
</protein>
<dbReference type="SUPFAM" id="SSF56037">
    <property type="entry name" value="PheT/TilS domain"/>
    <property type="match status" value="1"/>
</dbReference>
<dbReference type="SUPFAM" id="SSF52402">
    <property type="entry name" value="Adenine nucleotide alpha hydrolases-like"/>
    <property type="match status" value="1"/>
</dbReference>
<feature type="binding site" evidence="8">
    <location>
        <begin position="27"/>
        <end position="32"/>
    </location>
    <ligand>
        <name>ATP</name>
        <dbReference type="ChEBI" id="CHEBI:30616"/>
    </ligand>
</feature>
<dbReference type="STRING" id="1140003.OMY_02240"/>
<dbReference type="SMART" id="SM00977">
    <property type="entry name" value="TilS_C"/>
    <property type="match status" value="1"/>
</dbReference>
<keyword evidence="6 8" id="KW-0067">ATP-binding</keyword>
<keyword evidence="5 8" id="KW-0547">Nucleotide-binding</keyword>
<dbReference type="NCBIfam" id="TIGR02433">
    <property type="entry name" value="lysidine_TilS_C"/>
    <property type="match status" value="1"/>
</dbReference>
<dbReference type="InterPro" id="IPR012795">
    <property type="entry name" value="tRNA_Ile_lys_synt_N"/>
</dbReference>
<evidence type="ECO:0000256" key="2">
    <source>
        <dbReference type="ARBA" id="ARBA00022490"/>
    </source>
</evidence>
<dbReference type="CDD" id="cd01992">
    <property type="entry name" value="TilS_N"/>
    <property type="match status" value="1"/>
</dbReference>
<dbReference type="GO" id="GO:0005524">
    <property type="term" value="F:ATP binding"/>
    <property type="evidence" value="ECO:0007669"/>
    <property type="project" value="UniProtKB-UniRule"/>
</dbReference>
<dbReference type="PATRIC" id="fig|1140003.3.peg.2152"/>
<dbReference type="SUPFAM" id="SSF82829">
    <property type="entry name" value="MesJ substrate recognition domain-like"/>
    <property type="match status" value="1"/>
</dbReference>
<dbReference type="InterPro" id="IPR012796">
    <property type="entry name" value="Lysidine-tRNA-synth_C"/>
</dbReference>
<dbReference type="NCBIfam" id="TIGR02432">
    <property type="entry name" value="lysidine_TilS_N"/>
    <property type="match status" value="1"/>
</dbReference>
<comment type="domain">
    <text evidence="8">The N-terminal region contains the highly conserved SGGXDS motif, predicted to be a P-loop motif involved in ATP binding.</text>
</comment>
<dbReference type="GO" id="GO:0005737">
    <property type="term" value="C:cytoplasm"/>
    <property type="evidence" value="ECO:0007669"/>
    <property type="project" value="UniProtKB-SubCell"/>
</dbReference>
<dbReference type="GO" id="GO:0032267">
    <property type="term" value="F:tRNA(Ile)-lysidine synthase activity"/>
    <property type="evidence" value="ECO:0007669"/>
    <property type="project" value="UniProtKB-EC"/>
</dbReference>
<keyword evidence="11" id="KW-1185">Reference proteome</keyword>
<evidence type="ECO:0000313" key="11">
    <source>
        <dbReference type="Proteomes" id="UP000015961"/>
    </source>
</evidence>
<comment type="similarity">
    <text evidence="8">Belongs to the tRNA(Ile)-lysidine synthase family.</text>
</comment>
<dbReference type="InterPro" id="IPR011063">
    <property type="entry name" value="TilS/TtcA_N"/>
</dbReference>
<dbReference type="InterPro" id="IPR014729">
    <property type="entry name" value="Rossmann-like_a/b/a_fold"/>
</dbReference>
<reference evidence="10 11" key="1">
    <citation type="submission" date="2013-03" db="EMBL/GenBank/DDBJ databases">
        <title>The Genome Sequence of Enterococcus sulfureus ATCC_49903 (PacBio/Illumina hybrid assembly).</title>
        <authorList>
            <consortium name="The Broad Institute Genomics Platform"/>
            <consortium name="The Broad Institute Genome Sequencing Center for Infectious Disease"/>
            <person name="Earl A."/>
            <person name="Russ C."/>
            <person name="Gilmore M."/>
            <person name="Surin D."/>
            <person name="Walker B."/>
            <person name="Young S."/>
            <person name="Zeng Q."/>
            <person name="Gargeya S."/>
            <person name="Fitzgerald M."/>
            <person name="Haas B."/>
            <person name="Abouelleil A."/>
            <person name="Allen A.W."/>
            <person name="Alvarado L."/>
            <person name="Arachchi H.M."/>
            <person name="Berlin A.M."/>
            <person name="Chapman S.B."/>
            <person name="Gainer-Dewar J."/>
            <person name="Goldberg J."/>
            <person name="Griggs A."/>
            <person name="Gujja S."/>
            <person name="Hansen M."/>
            <person name="Howarth C."/>
            <person name="Imamovic A."/>
            <person name="Ireland A."/>
            <person name="Larimer J."/>
            <person name="McCowan C."/>
            <person name="Murphy C."/>
            <person name="Pearson M."/>
            <person name="Poon T.W."/>
            <person name="Priest M."/>
            <person name="Roberts A."/>
            <person name="Saif S."/>
            <person name="Shea T."/>
            <person name="Sisk P."/>
            <person name="Sykes S."/>
            <person name="Wortman J."/>
            <person name="Nusbaum C."/>
            <person name="Birren B."/>
        </authorList>
    </citation>
    <scope>NUCLEOTIDE SEQUENCE [LARGE SCALE GENOMIC DNA]</scope>
    <source>
        <strain evidence="10 11">ATCC 49903</strain>
    </source>
</reference>
<feature type="domain" description="Lysidine-tRNA(Ile) synthetase C-terminal" evidence="9">
    <location>
        <begin position="371"/>
        <end position="443"/>
    </location>
</feature>
<keyword evidence="2 8" id="KW-0963">Cytoplasm</keyword>
<proteinExistence type="inferred from homology"/>
<evidence type="ECO:0000256" key="3">
    <source>
        <dbReference type="ARBA" id="ARBA00022598"/>
    </source>
</evidence>
<evidence type="ECO:0000256" key="5">
    <source>
        <dbReference type="ARBA" id="ARBA00022741"/>
    </source>
</evidence>
<name>S0P6T4_9ENTE</name>
<evidence type="ECO:0000313" key="10">
    <source>
        <dbReference type="EMBL" id="EOT84201.1"/>
    </source>
</evidence>
<dbReference type="EMBL" id="ASWO01000004">
    <property type="protein sequence ID" value="EOT84201.1"/>
    <property type="molecule type" value="Genomic_DNA"/>
</dbReference>
<dbReference type="PANTHER" id="PTHR43033">
    <property type="entry name" value="TRNA(ILE)-LYSIDINE SYNTHASE-RELATED"/>
    <property type="match status" value="1"/>
</dbReference>
<comment type="caution">
    <text evidence="10">The sequence shown here is derived from an EMBL/GenBank/DDBJ whole genome shotgun (WGS) entry which is preliminary data.</text>
</comment>
<dbReference type="AlphaFoldDB" id="S0P6T4"/>
<evidence type="ECO:0000256" key="6">
    <source>
        <dbReference type="ARBA" id="ARBA00022840"/>
    </source>
</evidence>
<dbReference type="RefSeq" id="WP_016186656.1">
    <property type="nucleotide sequence ID" value="NZ_ASWO01000004.1"/>
</dbReference>
<dbReference type="Gene3D" id="3.40.50.620">
    <property type="entry name" value="HUPs"/>
    <property type="match status" value="1"/>
</dbReference>
<keyword evidence="4 8" id="KW-0819">tRNA processing</keyword>
<dbReference type="EC" id="6.3.4.19" evidence="8"/>
<gene>
    <name evidence="8" type="primary">tilS</name>
    <name evidence="10" type="ORF">I573_01102</name>
</gene>
<accession>S0P6T4</accession>
<evidence type="ECO:0000259" key="9">
    <source>
        <dbReference type="SMART" id="SM00977"/>
    </source>
</evidence>
<dbReference type="PANTHER" id="PTHR43033:SF1">
    <property type="entry name" value="TRNA(ILE)-LYSIDINE SYNTHASE-RELATED"/>
    <property type="match status" value="1"/>
</dbReference>
<dbReference type="InterPro" id="IPR012094">
    <property type="entry name" value="tRNA_Ile_lys_synt"/>
</dbReference>
<dbReference type="eggNOG" id="COG0037">
    <property type="taxonomic scope" value="Bacteria"/>
</dbReference>
<evidence type="ECO:0000256" key="8">
    <source>
        <dbReference type="HAMAP-Rule" id="MF_01161"/>
    </source>
</evidence>
<sequence length="449" mass="53679">MIREKLLLHLRKQALWERDQAILLAVSGGVDSMVLFDLLIKSPDLYQHLAVAYVDHQLRDQTKAEKELVQKICAQHQIPFFSTTWTPTNHNVEANARTFRYTFFESILQTKEYDVLLTAHHLNDQAETLIMKLIREGQLFALKSLVAKQSFSQTKYLIRPLLTVKKVELYQYATENQIEFYEDESNQGDAYTRNRIRKYIIPQLTKENQRALEHIHQVSEQTAYAQQLIEEEYAEWSKKIIVKNKSYWCIDLTQLHALSKAKQYYFWEYLRLESFVQISQKQVEQVRRLLGKNTSQWQLDLANQIKIKRRYDKLWIIIEETRSKIEHEPFQLCLNQTYRLSEYEQIGIFASTQLPDWQADYQVHLAPQEEFWLRKKQPGDRIWLTNKLYKKISRFLIDRKIPLEARENGWVLENKDKNLLAFLPFVCSYLSIGKETDKIHYVLLYKYKK</sequence>
<dbReference type="OrthoDB" id="9807403at2"/>
<dbReference type="Pfam" id="PF01171">
    <property type="entry name" value="ATP_bind_3"/>
    <property type="match status" value="1"/>
</dbReference>
<comment type="function">
    <text evidence="8">Ligates lysine onto the cytidine present at position 34 of the AUA codon-specific tRNA(Ile) that contains the anticodon CAU, in an ATP-dependent manner. Cytidine is converted to lysidine, thus changing the amino acid specificity of the tRNA from methionine to isoleucine.</text>
</comment>